<evidence type="ECO:0000256" key="4">
    <source>
        <dbReference type="ARBA" id="ARBA00023136"/>
    </source>
</evidence>
<evidence type="ECO:0000256" key="2">
    <source>
        <dbReference type="ARBA" id="ARBA00022692"/>
    </source>
</evidence>
<gene>
    <name evidence="7" type="ORF">CYFUS_008910</name>
</gene>
<accession>A0A250JII0</accession>
<evidence type="ECO:0000256" key="5">
    <source>
        <dbReference type="SAM" id="Phobius"/>
    </source>
</evidence>
<feature type="transmembrane region" description="Helical" evidence="5">
    <location>
        <begin position="40"/>
        <end position="57"/>
    </location>
</feature>
<reference evidence="7 8" key="1">
    <citation type="submission" date="2017-06" db="EMBL/GenBank/DDBJ databases">
        <title>Sequencing and comparative analysis of myxobacterial genomes.</title>
        <authorList>
            <person name="Rupp O."/>
            <person name="Goesmann A."/>
            <person name="Sogaard-Andersen L."/>
        </authorList>
    </citation>
    <scope>NUCLEOTIDE SEQUENCE [LARGE SCALE GENOMIC DNA]</scope>
    <source>
        <strain evidence="7 8">DSM 52655</strain>
    </source>
</reference>
<dbReference type="EMBL" id="CP022098">
    <property type="protein sequence ID" value="ATB43430.1"/>
    <property type="molecule type" value="Genomic_DNA"/>
</dbReference>
<organism evidence="7 8">
    <name type="scientific">Cystobacter fuscus</name>
    <dbReference type="NCBI Taxonomy" id="43"/>
    <lineage>
        <taxon>Bacteria</taxon>
        <taxon>Pseudomonadati</taxon>
        <taxon>Myxococcota</taxon>
        <taxon>Myxococcia</taxon>
        <taxon>Myxococcales</taxon>
        <taxon>Cystobacterineae</taxon>
        <taxon>Archangiaceae</taxon>
        <taxon>Cystobacter</taxon>
    </lineage>
</organism>
<dbReference type="InterPro" id="IPR009908">
    <property type="entry name" value="Methylamine_util_MauE"/>
</dbReference>
<keyword evidence="4 5" id="KW-0472">Membrane</keyword>
<evidence type="ECO:0000259" key="6">
    <source>
        <dbReference type="Pfam" id="PF07291"/>
    </source>
</evidence>
<dbReference type="PANTHER" id="PTHR36974:SF1">
    <property type="entry name" value="DOXX FAMILY MEMBRANE PROTEIN"/>
    <property type="match status" value="1"/>
</dbReference>
<feature type="transmembrane region" description="Helical" evidence="5">
    <location>
        <begin position="95"/>
        <end position="113"/>
    </location>
</feature>
<dbReference type="PANTHER" id="PTHR36974">
    <property type="entry name" value="MEMBRANE PROTEIN-RELATED"/>
    <property type="match status" value="1"/>
</dbReference>
<feature type="transmembrane region" description="Helical" evidence="5">
    <location>
        <begin position="64"/>
        <end position="83"/>
    </location>
</feature>
<dbReference type="AlphaFoldDB" id="A0A250JII0"/>
<evidence type="ECO:0000256" key="3">
    <source>
        <dbReference type="ARBA" id="ARBA00022989"/>
    </source>
</evidence>
<evidence type="ECO:0000313" key="8">
    <source>
        <dbReference type="Proteomes" id="UP000217257"/>
    </source>
</evidence>
<evidence type="ECO:0000313" key="7">
    <source>
        <dbReference type="EMBL" id="ATB43430.1"/>
    </source>
</evidence>
<keyword evidence="2 5" id="KW-0812">Transmembrane</keyword>
<feature type="domain" description="Methylamine utilisation protein MauE" evidence="6">
    <location>
        <begin position="5"/>
        <end position="76"/>
    </location>
</feature>
<evidence type="ECO:0000256" key="1">
    <source>
        <dbReference type="ARBA" id="ARBA00004141"/>
    </source>
</evidence>
<dbReference type="Pfam" id="PF07291">
    <property type="entry name" value="MauE"/>
    <property type="match status" value="1"/>
</dbReference>
<protein>
    <recommendedName>
        <fullName evidence="6">Methylamine utilisation protein MauE domain-containing protein</fullName>
    </recommendedName>
</protein>
<keyword evidence="3 5" id="KW-1133">Transmembrane helix</keyword>
<proteinExistence type="predicted"/>
<comment type="subcellular location">
    <subcellularLocation>
        <location evidence="1">Membrane</location>
        <topology evidence="1">Multi-pass membrane protein</topology>
    </subcellularLocation>
</comment>
<dbReference type="KEGG" id="cfus:CYFUS_008910"/>
<dbReference type="RefSeq" id="WP_095990846.1">
    <property type="nucleotide sequence ID" value="NZ_CP022098.1"/>
</dbReference>
<name>A0A250JII0_9BACT</name>
<dbReference type="GO" id="GO:0030416">
    <property type="term" value="P:methylamine metabolic process"/>
    <property type="evidence" value="ECO:0007669"/>
    <property type="project" value="InterPro"/>
</dbReference>
<dbReference type="GO" id="GO:0016020">
    <property type="term" value="C:membrane"/>
    <property type="evidence" value="ECO:0007669"/>
    <property type="project" value="UniProtKB-SubCell"/>
</dbReference>
<sequence>MTRFFLYLMALLYIGAGINHFVHPDPYVRLMPPYIPYHRAMVLLSGVFEIGLGLLLLPAVTRPYAAWGIIALLIAVFPANIQMAIDYHRQGNPHLWVALVRLPLQLPLIWWAWKYTARH</sequence>
<dbReference type="Proteomes" id="UP000217257">
    <property type="component" value="Chromosome"/>
</dbReference>